<gene>
    <name evidence="1" type="ORF">Mal52_26370</name>
</gene>
<dbReference type="AlphaFoldDB" id="A0A517ZNV3"/>
<keyword evidence="2" id="KW-1185">Reference proteome</keyword>
<sequence>MCSAAACGLDFRVSIVSIFCRVDDKQIPLYRVIWISATPHFCGEVDCQCEGLHEVALEGGETVWAKSVETEMLMEMIEEWQSCD</sequence>
<accession>A0A517ZNV3</accession>
<dbReference type="KEGG" id="sdyn:Mal52_26370"/>
<organism evidence="1 2">
    <name type="scientific">Symmachiella dynata</name>
    <dbReference type="NCBI Taxonomy" id="2527995"/>
    <lineage>
        <taxon>Bacteria</taxon>
        <taxon>Pseudomonadati</taxon>
        <taxon>Planctomycetota</taxon>
        <taxon>Planctomycetia</taxon>
        <taxon>Planctomycetales</taxon>
        <taxon>Planctomycetaceae</taxon>
        <taxon>Symmachiella</taxon>
    </lineage>
</organism>
<protein>
    <submittedName>
        <fullName evidence="1">Uncharacterized protein</fullName>
    </submittedName>
</protein>
<dbReference type="EMBL" id="CP036276">
    <property type="protein sequence ID" value="QDU44159.1"/>
    <property type="molecule type" value="Genomic_DNA"/>
</dbReference>
<name>A0A517ZNV3_9PLAN</name>
<proteinExistence type="predicted"/>
<evidence type="ECO:0000313" key="2">
    <source>
        <dbReference type="Proteomes" id="UP000319383"/>
    </source>
</evidence>
<evidence type="ECO:0000313" key="1">
    <source>
        <dbReference type="EMBL" id="QDU44159.1"/>
    </source>
</evidence>
<dbReference type="Proteomes" id="UP000319383">
    <property type="component" value="Chromosome"/>
</dbReference>
<reference evidence="1 2" key="1">
    <citation type="submission" date="2019-02" db="EMBL/GenBank/DDBJ databases">
        <title>Deep-cultivation of Planctomycetes and their phenomic and genomic characterization uncovers novel biology.</title>
        <authorList>
            <person name="Wiegand S."/>
            <person name="Jogler M."/>
            <person name="Boedeker C."/>
            <person name="Pinto D."/>
            <person name="Vollmers J."/>
            <person name="Rivas-Marin E."/>
            <person name="Kohn T."/>
            <person name="Peeters S.H."/>
            <person name="Heuer A."/>
            <person name="Rast P."/>
            <person name="Oberbeckmann S."/>
            <person name="Bunk B."/>
            <person name="Jeske O."/>
            <person name="Meyerdierks A."/>
            <person name="Storesund J.E."/>
            <person name="Kallscheuer N."/>
            <person name="Luecker S."/>
            <person name="Lage O.M."/>
            <person name="Pohl T."/>
            <person name="Merkel B.J."/>
            <person name="Hornburger P."/>
            <person name="Mueller R.-W."/>
            <person name="Bruemmer F."/>
            <person name="Labrenz M."/>
            <person name="Spormann A.M."/>
            <person name="Op den Camp H."/>
            <person name="Overmann J."/>
            <person name="Amann R."/>
            <person name="Jetten M.S.M."/>
            <person name="Mascher T."/>
            <person name="Medema M.H."/>
            <person name="Devos D.P."/>
            <person name="Kaster A.-K."/>
            <person name="Ovreas L."/>
            <person name="Rohde M."/>
            <person name="Galperin M.Y."/>
            <person name="Jogler C."/>
        </authorList>
    </citation>
    <scope>NUCLEOTIDE SEQUENCE [LARGE SCALE GENOMIC DNA]</scope>
    <source>
        <strain evidence="1 2">Mal52</strain>
    </source>
</reference>